<feature type="compositionally biased region" description="Acidic residues" evidence="4">
    <location>
        <begin position="56"/>
        <end position="65"/>
    </location>
</feature>
<dbReference type="GO" id="GO:0005634">
    <property type="term" value="C:nucleus"/>
    <property type="evidence" value="ECO:0007669"/>
    <property type="project" value="UniProtKB-SubCell"/>
</dbReference>
<comment type="subcellular location">
    <subcellularLocation>
        <location evidence="1">Nucleus</location>
    </subcellularLocation>
</comment>
<reference evidence="6" key="2">
    <citation type="submission" date="2025-09" db="UniProtKB">
        <authorList>
            <consortium name="Ensembl"/>
        </authorList>
    </citation>
    <scope>IDENTIFICATION</scope>
</reference>
<dbReference type="Proteomes" id="UP000694559">
    <property type="component" value="Unplaced"/>
</dbReference>
<organism evidence="6 7">
    <name type="scientific">Naja naja</name>
    <name type="common">Indian cobra</name>
    <dbReference type="NCBI Taxonomy" id="35670"/>
    <lineage>
        <taxon>Eukaryota</taxon>
        <taxon>Metazoa</taxon>
        <taxon>Chordata</taxon>
        <taxon>Craniata</taxon>
        <taxon>Vertebrata</taxon>
        <taxon>Euteleostomi</taxon>
        <taxon>Lepidosauria</taxon>
        <taxon>Squamata</taxon>
        <taxon>Bifurcata</taxon>
        <taxon>Unidentata</taxon>
        <taxon>Episquamata</taxon>
        <taxon>Toxicofera</taxon>
        <taxon>Serpentes</taxon>
        <taxon>Colubroidea</taxon>
        <taxon>Elapidae</taxon>
        <taxon>Elapinae</taxon>
        <taxon>Naja</taxon>
    </lineage>
</organism>
<dbReference type="SMART" id="SM01082">
    <property type="entry name" value="CHZ"/>
    <property type="match status" value="1"/>
</dbReference>
<dbReference type="PANTHER" id="PTHR15410">
    <property type="entry name" value="HIRA-INTERACTING PROTEIN 3"/>
    <property type="match status" value="1"/>
</dbReference>
<dbReference type="Ensembl" id="ENSNNAT00000018020.1">
    <property type="protein sequence ID" value="ENSNNAP00000017166.1"/>
    <property type="gene ID" value="ENSNNAG00000011543.1"/>
</dbReference>
<feature type="compositionally biased region" description="Basic and acidic residues" evidence="4">
    <location>
        <begin position="109"/>
        <end position="121"/>
    </location>
</feature>
<dbReference type="InterPro" id="IPR037647">
    <property type="entry name" value="HIRIP3"/>
</dbReference>
<dbReference type="OMA" id="NEMQEFT"/>
<feature type="compositionally biased region" description="Basic and acidic residues" evidence="4">
    <location>
        <begin position="23"/>
        <end position="40"/>
    </location>
</feature>
<reference evidence="6" key="1">
    <citation type="submission" date="2025-08" db="UniProtKB">
        <authorList>
            <consortium name="Ensembl"/>
        </authorList>
    </citation>
    <scope>IDENTIFICATION</scope>
</reference>
<feature type="region of interest" description="Disordered" evidence="4">
    <location>
        <begin position="1"/>
        <end position="345"/>
    </location>
</feature>
<evidence type="ECO:0000256" key="2">
    <source>
        <dbReference type="ARBA" id="ARBA00023186"/>
    </source>
</evidence>
<feature type="domain" description="Histone chaperone" evidence="5">
    <location>
        <begin position="404"/>
        <end position="440"/>
    </location>
</feature>
<evidence type="ECO:0000313" key="7">
    <source>
        <dbReference type="Proteomes" id="UP000694559"/>
    </source>
</evidence>
<evidence type="ECO:0000256" key="3">
    <source>
        <dbReference type="ARBA" id="ARBA00023242"/>
    </source>
</evidence>
<dbReference type="PANTHER" id="PTHR15410:SF2">
    <property type="entry name" value="HIRA-INTERACTING PROTEIN 3"/>
    <property type="match status" value="1"/>
</dbReference>
<dbReference type="InterPro" id="IPR019098">
    <property type="entry name" value="Histone_chaperone_domain_CHZ"/>
</dbReference>
<feature type="compositionally biased region" description="Basic residues" evidence="4">
    <location>
        <begin position="326"/>
        <end position="345"/>
    </location>
</feature>
<keyword evidence="2" id="KW-0143">Chaperone</keyword>
<feature type="compositionally biased region" description="Polar residues" evidence="4">
    <location>
        <begin position="193"/>
        <end position="208"/>
    </location>
</feature>
<feature type="compositionally biased region" description="Basic and acidic residues" evidence="4">
    <location>
        <begin position="224"/>
        <end position="243"/>
    </location>
</feature>
<sequence>MNKQRDEENPSEGGTDLSEIEEISEKKREWSKSENKEKESFSTNKAQQRMGPGTQEDLEGNESEDTSGSGPDEKFSLQKKMADGQCRRKSRVVEDLGSSSEDSANQSPGRKEGAKRARGERGSQQTGNHSKPKRQPKDRAGRKKMQREDLRRKKSEEVKKMTQTIQDSTGEESESKSGEHKSSEEKKKCAQDPASSEGKSQSEMNQGLSRKASVISLLSEEESDGSKDGDPGRTPEKKSKDVSGSDSSQGGEELKEGGAQKSQRKSIGKEISLLSSDDARSELKGKKKIQSQQQRRTKKLQRKGATKEKQEEGSSQEEDEPTTSQQHHHGKVKKHHSGKSKKHSSIQRLKRYIWACGVHRNYKKLLAGCHSCKAQIQALKDELGSLGIKGTPSLAKCKALKQKREEAAEMASLDVSNIIATEGRPRRRKVWSLYNKPQESPSLPEEPTVRHHTTDWSQFQETIILDGESS</sequence>
<accession>A0A8C6XR31</accession>
<protein>
    <submittedName>
        <fullName evidence="6">HIRA interacting protein 3</fullName>
    </submittedName>
</protein>
<name>A0A8C6XR31_NAJNA</name>
<feature type="compositionally biased region" description="Basic and acidic residues" evidence="4">
    <location>
        <begin position="173"/>
        <end position="190"/>
    </location>
</feature>
<feature type="compositionally biased region" description="Polar residues" evidence="4">
    <location>
        <begin position="97"/>
        <end position="108"/>
    </location>
</feature>
<feature type="compositionally biased region" description="Basic residues" evidence="4">
    <location>
        <begin position="285"/>
        <end position="304"/>
    </location>
</feature>
<keyword evidence="3" id="KW-0539">Nucleus</keyword>
<evidence type="ECO:0000259" key="5">
    <source>
        <dbReference type="SMART" id="SM01082"/>
    </source>
</evidence>
<feature type="compositionally biased region" description="Basic and acidic residues" evidence="4">
    <location>
        <begin position="71"/>
        <end position="94"/>
    </location>
</feature>
<dbReference type="GeneTree" id="ENSGT00390000014062"/>
<keyword evidence="7" id="KW-1185">Reference proteome</keyword>
<dbReference type="OrthoDB" id="552755at2759"/>
<evidence type="ECO:0000256" key="1">
    <source>
        <dbReference type="ARBA" id="ARBA00004123"/>
    </source>
</evidence>
<evidence type="ECO:0000313" key="6">
    <source>
        <dbReference type="Ensembl" id="ENSNNAP00000017166.1"/>
    </source>
</evidence>
<evidence type="ECO:0000256" key="4">
    <source>
        <dbReference type="SAM" id="MobiDB-lite"/>
    </source>
</evidence>
<feature type="compositionally biased region" description="Basic residues" evidence="4">
    <location>
        <begin position="130"/>
        <end position="145"/>
    </location>
</feature>
<proteinExistence type="predicted"/>
<feature type="compositionally biased region" description="Basic and acidic residues" evidence="4">
    <location>
        <begin position="146"/>
        <end position="160"/>
    </location>
</feature>
<dbReference type="AlphaFoldDB" id="A0A8C6XR31"/>